<accession>A0A165ZSF3</accession>
<proteinExistence type="predicted"/>
<dbReference type="AlphaFoldDB" id="A0A165ZSF3"/>
<dbReference type="Proteomes" id="UP000076532">
    <property type="component" value="Unassembled WGS sequence"/>
</dbReference>
<gene>
    <name evidence="2" type="ORF">FIBSPDRAFT_198702</name>
</gene>
<keyword evidence="3" id="KW-1185">Reference proteome</keyword>
<name>A0A165ZSF3_9AGAM</name>
<reference evidence="2 3" key="1">
    <citation type="journal article" date="2016" name="Mol. Biol. Evol.">
        <title>Comparative Genomics of Early-Diverging Mushroom-Forming Fungi Provides Insights into the Origins of Lignocellulose Decay Capabilities.</title>
        <authorList>
            <person name="Nagy L.G."/>
            <person name="Riley R."/>
            <person name="Tritt A."/>
            <person name="Adam C."/>
            <person name="Daum C."/>
            <person name="Floudas D."/>
            <person name="Sun H."/>
            <person name="Yadav J.S."/>
            <person name="Pangilinan J."/>
            <person name="Larsson K.H."/>
            <person name="Matsuura K."/>
            <person name="Barry K."/>
            <person name="Labutti K."/>
            <person name="Kuo R."/>
            <person name="Ohm R.A."/>
            <person name="Bhattacharya S.S."/>
            <person name="Shirouzu T."/>
            <person name="Yoshinaga Y."/>
            <person name="Martin F.M."/>
            <person name="Grigoriev I.V."/>
            <person name="Hibbett D.S."/>
        </authorList>
    </citation>
    <scope>NUCLEOTIDE SEQUENCE [LARGE SCALE GENOMIC DNA]</scope>
    <source>
        <strain evidence="2 3">CBS 109695</strain>
    </source>
</reference>
<dbReference type="EMBL" id="KV417672">
    <property type="protein sequence ID" value="KZP10876.1"/>
    <property type="molecule type" value="Genomic_DNA"/>
</dbReference>
<sequence>MSTALGSIAVLPPLFHPASTTILRPRLIVNTRYQPTCSLVCRRLRRPQGVANVDDGSDIHRYHQRAEFLEHALASQTPSRSLCTLSFCSYTYFLAMSNVPTPPPPAPMDIPTNQPMWERNKNKNS</sequence>
<evidence type="ECO:0000313" key="2">
    <source>
        <dbReference type="EMBL" id="KZP10876.1"/>
    </source>
</evidence>
<organism evidence="2 3">
    <name type="scientific">Athelia psychrophila</name>
    <dbReference type="NCBI Taxonomy" id="1759441"/>
    <lineage>
        <taxon>Eukaryota</taxon>
        <taxon>Fungi</taxon>
        <taxon>Dikarya</taxon>
        <taxon>Basidiomycota</taxon>
        <taxon>Agaricomycotina</taxon>
        <taxon>Agaricomycetes</taxon>
        <taxon>Agaricomycetidae</taxon>
        <taxon>Atheliales</taxon>
        <taxon>Atheliaceae</taxon>
        <taxon>Athelia</taxon>
    </lineage>
</organism>
<evidence type="ECO:0000256" key="1">
    <source>
        <dbReference type="SAM" id="MobiDB-lite"/>
    </source>
</evidence>
<feature type="region of interest" description="Disordered" evidence="1">
    <location>
        <begin position="102"/>
        <end position="125"/>
    </location>
</feature>
<evidence type="ECO:0000313" key="3">
    <source>
        <dbReference type="Proteomes" id="UP000076532"/>
    </source>
</evidence>
<protein>
    <submittedName>
        <fullName evidence="2">Uncharacterized protein</fullName>
    </submittedName>
</protein>